<evidence type="ECO:0000259" key="1">
    <source>
        <dbReference type="Pfam" id="PF05050"/>
    </source>
</evidence>
<dbReference type="SUPFAM" id="SSF53335">
    <property type="entry name" value="S-adenosyl-L-methionine-dependent methyltransferases"/>
    <property type="match status" value="1"/>
</dbReference>
<dbReference type="RefSeq" id="WP_188458197.1">
    <property type="nucleotide sequence ID" value="NZ_BMGM01000004.1"/>
</dbReference>
<dbReference type="Gene3D" id="3.40.50.150">
    <property type="entry name" value="Vaccinia Virus protein VP39"/>
    <property type="match status" value="1"/>
</dbReference>
<dbReference type="Pfam" id="PF05050">
    <property type="entry name" value="Methyltransf_21"/>
    <property type="match status" value="1"/>
</dbReference>
<name>A0ABQ1SGI0_9FLAO</name>
<feature type="domain" description="Methyltransferase FkbM" evidence="1">
    <location>
        <begin position="88"/>
        <end position="252"/>
    </location>
</feature>
<organism evidence="2 3">
    <name type="scientific">Psychroflexus planctonicus</name>
    <dbReference type="NCBI Taxonomy" id="1526575"/>
    <lineage>
        <taxon>Bacteria</taxon>
        <taxon>Pseudomonadati</taxon>
        <taxon>Bacteroidota</taxon>
        <taxon>Flavobacteriia</taxon>
        <taxon>Flavobacteriales</taxon>
        <taxon>Flavobacteriaceae</taxon>
        <taxon>Psychroflexus</taxon>
    </lineage>
</organism>
<dbReference type="EMBL" id="BMGM01000004">
    <property type="protein sequence ID" value="GGE33398.1"/>
    <property type="molecule type" value="Genomic_DNA"/>
</dbReference>
<comment type="caution">
    <text evidence="2">The sequence shown here is derived from an EMBL/GenBank/DDBJ whole genome shotgun (WGS) entry which is preliminary data.</text>
</comment>
<reference evidence="3" key="1">
    <citation type="journal article" date="2019" name="Int. J. Syst. Evol. Microbiol.">
        <title>The Global Catalogue of Microorganisms (GCM) 10K type strain sequencing project: providing services to taxonomists for standard genome sequencing and annotation.</title>
        <authorList>
            <consortium name="The Broad Institute Genomics Platform"/>
            <consortium name="The Broad Institute Genome Sequencing Center for Infectious Disease"/>
            <person name="Wu L."/>
            <person name="Ma J."/>
        </authorList>
    </citation>
    <scope>NUCLEOTIDE SEQUENCE [LARGE SCALE GENOMIC DNA]</scope>
    <source>
        <strain evidence="3">CGMCC 1.12931</strain>
    </source>
</reference>
<dbReference type="InterPro" id="IPR029063">
    <property type="entry name" value="SAM-dependent_MTases_sf"/>
</dbReference>
<dbReference type="NCBIfam" id="TIGR01444">
    <property type="entry name" value="fkbM_fam"/>
    <property type="match status" value="1"/>
</dbReference>
<keyword evidence="3" id="KW-1185">Reference proteome</keyword>
<dbReference type="Proteomes" id="UP000599179">
    <property type="component" value="Unassembled WGS sequence"/>
</dbReference>
<gene>
    <name evidence="2" type="ORF">GCM10010832_12050</name>
</gene>
<accession>A0ABQ1SGI0</accession>
<evidence type="ECO:0000313" key="3">
    <source>
        <dbReference type="Proteomes" id="UP000599179"/>
    </source>
</evidence>
<sequence length="294" mass="33824">MIKKIIYNKYVNFCLRNLSYIFRSILPEKFKIPVSGTFRLKISKDNAIKINTNPTSYISKQLFWNGSDNYEFTLLFKKIIKTSSSFIDIGANFGYYSLLAAKLNKEIKVHCFEPSPGPLQYLNENVKLNSLENKISIYNLALSDQKGKLNFHVVENKKFSNFLNLSGEHNTGSKKLKYSKQILVESVTLDSLFLSNRIKFVDLIKIDVEGAEHLVIQGAKSIIQECKPIIICEILKQENATYIQSELKQMGFEAYIFSIGKLVKVDHIRVDELNKNDYFFIHSEKNKSKLGFAM</sequence>
<dbReference type="PANTHER" id="PTHR34203:SF15">
    <property type="entry name" value="SLL1173 PROTEIN"/>
    <property type="match status" value="1"/>
</dbReference>
<evidence type="ECO:0000313" key="2">
    <source>
        <dbReference type="EMBL" id="GGE33398.1"/>
    </source>
</evidence>
<dbReference type="InterPro" id="IPR006342">
    <property type="entry name" value="FkbM_mtfrase"/>
</dbReference>
<proteinExistence type="predicted"/>
<protein>
    <recommendedName>
        <fullName evidence="1">Methyltransferase FkbM domain-containing protein</fullName>
    </recommendedName>
</protein>
<dbReference type="PANTHER" id="PTHR34203">
    <property type="entry name" value="METHYLTRANSFERASE, FKBM FAMILY PROTEIN"/>
    <property type="match status" value="1"/>
</dbReference>
<dbReference type="InterPro" id="IPR052514">
    <property type="entry name" value="SAM-dependent_MTase"/>
</dbReference>